<reference evidence="2" key="1">
    <citation type="journal article" date="2022" name="Mol. Ecol. Resour.">
        <title>The genomes of chicory, endive, great burdock and yacon provide insights into Asteraceae palaeo-polyploidization history and plant inulin production.</title>
        <authorList>
            <person name="Fan W."/>
            <person name="Wang S."/>
            <person name="Wang H."/>
            <person name="Wang A."/>
            <person name="Jiang F."/>
            <person name="Liu H."/>
            <person name="Zhao H."/>
            <person name="Xu D."/>
            <person name="Zhang Y."/>
        </authorList>
    </citation>
    <scope>NUCLEOTIDE SEQUENCE [LARGE SCALE GENOMIC DNA]</scope>
    <source>
        <strain evidence="2">cv. Yunnan</strain>
    </source>
</reference>
<accession>A0ACB8YFF8</accession>
<evidence type="ECO:0000313" key="2">
    <source>
        <dbReference type="Proteomes" id="UP001056120"/>
    </source>
</evidence>
<evidence type="ECO:0000313" key="1">
    <source>
        <dbReference type="EMBL" id="KAI3683755.1"/>
    </source>
</evidence>
<sequence>MIEGIGLNYLRYDMMGLIIFGPEKGRSVLRVRGDPDYEKLQLGEDFSQCFGNTILFRSEMSKNPSLGLCECDDWRSIENVSRDSLLSPYEQRFVDVKFDRGVYAVTLKCHIIINCAMYILNENVADDGRVVNWAVRAIAVFAIFDSSFDTPLAIVAVVFCLALNYVLSFVISSGTNLKLEILTYNQYGAIVIQCRALIFKKTKLQWVKLREYLTRDDSVAEWEKYPEGWTRDLVVRWASAPGFREWVIKNQDRIIVIKDD</sequence>
<organism evidence="1 2">
    <name type="scientific">Smallanthus sonchifolius</name>
    <dbReference type="NCBI Taxonomy" id="185202"/>
    <lineage>
        <taxon>Eukaryota</taxon>
        <taxon>Viridiplantae</taxon>
        <taxon>Streptophyta</taxon>
        <taxon>Embryophyta</taxon>
        <taxon>Tracheophyta</taxon>
        <taxon>Spermatophyta</taxon>
        <taxon>Magnoliopsida</taxon>
        <taxon>eudicotyledons</taxon>
        <taxon>Gunneridae</taxon>
        <taxon>Pentapetalae</taxon>
        <taxon>asterids</taxon>
        <taxon>campanulids</taxon>
        <taxon>Asterales</taxon>
        <taxon>Asteraceae</taxon>
        <taxon>Asteroideae</taxon>
        <taxon>Heliantheae alliance</taxon>
        <taxon>Millerieae</taxon>
        <taxon>Smallanthus</taxon>
    </lineage>
</organism>
<keyword evidence="2" id="KW-1185">Reference proteome</keyword>
<dbReference type="Proteomes" id="UP001056120">
    <property type="component" value="Linkage Group LG28"/>
</dbReference>
<proteinExistence type="predicted"/>
<name>A0ACB8YFF8_9ASTR</name>
<dbReference type="EMBL" id="CM042045">
    <property type="protein sequence ID" value="KAI3683755.1"/>
    <property type="molecule type" value="Genomic_DNA"/>
</dbReference>
<gene>
    <name evidence="1" type="ORF">L1987_84270</name>
</gene>
<reference evidence="1 2" key="2">
    <citation type="journal article" date="2022" name="Mol. Ecol. Resour.">
        <title>The genomes of chicory, endive, great burdock and yacon provide insights into Asteraceae paleo-polyploidization history and plant inulin production.</title>
        <authorList>
            <person name="Fan W."/>
            <person name="Wang S."/>
            <person name="Wang H."/>
            <person name="Wang A."/>
            <person name="Jiang F."/>
            <person name="Liu H."/>
            <person name="Zhao H."/>
            <person name="Xu D."/>
            <person name="Zhang Y."/>
        </authorList>
    </citation>
    <scope>NUCLEOTIDE SEQUENCE [LARGE SCALE GENOMIC DNA]</scope>
    <source>
        <strain evidence="2">cv. Yunnan</strain>
        <tissue evidence="1">Leaves</tissue>
    </source>
</reference>
<comment type="caution">
    <text evidence="1">The sequence shown here is derived from an EMBL/GenBank/DDBJ whole genome shotgun (WGS) entry which is preliminary data.</text>
</comment>
<protein>
    <submittedName>
        <fullName evidence="1">Uncharacterized protein</fullName>
    </submittedName>
</protein>